<keyword evidence="2" id="KW-1185">Reference proteome</keyword>
<dbReference type="EMBL" id="JAHWQX010000002">
    <property type="protein sequence ID" value="MBW3096848.1"/>
    <property type="molecule type" value="Genomic_DNA"/>
</dbReference>
<reference evidence="1" key="1">
    <citation type="submission" date="2021-07" db="EMBL/GenBank/DDBJ databases">
        <title>Pseudohoeflea marina sp. nov. a polyhydroxyalcanoate-producing bacterium.</title>
        <authorList>
            <person name="Zheng W."/>
            <person name="Yu S."/>
            <person name="Huang Y."/>
        </authorList>
    </citation>
    <scope>NUCLEOTIDE SEQUENCE</scope>
    <source>
        <strain evidence="1">DP4N28-3</strain>
    </source>
</reference>
<proteinExistence type="predicted"/>
<evidence type="ECO:0000313" key="1">
    <source>
        <dbReference type="EMBL" id="MBW3096848.1"/>
    </source>
</evidence>
<dbReference type="Proteomes" id="UP001430804">
    <property type="component" value="Unassembled WGS sequence"/>
</dbReference>
<sequence>MNRIDFHRVTKIELARESLHVSGCRAVLVTWTDWRGNEQTAELTFFGNTEALAPLPRSEDFRETFPRTAEAAE</sequence>
<name>A0ABS6WLL5_9HYPH</name>
<evidence type="ECO:0000313" key="2">
    <source>
        <dbReference type="Proteomes" id="UP001430804"/>
    </source>
</evidence>
<comment type="caution">
    <text evidence="1">The sequence shown here is derived from an EMBL/GenBank/DDBJ whole genome shotgun (WGS) entry which is preliminary data.</text>
</comment>
<organism evidence="1 2">
    <name type="scientific">Pseudohoeflea coraliihabitans</name>
    <dbReference type="NCBI Taxonomy" id="2860393"/>
    <lineage>
        <taxon>Bacteria</taxon>
        <taxon>Pseudomonadati</taxon>
        <taxon>Pseudomonadota</taxon>
        <taxon>Alphaproteobacteria</taxon>
        <taxon>Hyphomicrobiales</taxon>
        <taxon>Rhizobiaceae</taxon>
        <taxon>Pseudohoeflea</taxon>
    </lineage>
</organism>
<accession>A0ABS6WLL5</accession>
<protein>
    <submittedName>
        <fullName evidence="1">Uncharacterized protein</fullName>
    </submittedName>
</protein>
<gene>
    <name evidence="1" type="ORF">KY465_06110</name>
</gene>
<dbReference type="RefSeq" id="WP_219200816.1">
    <property type="nucleotide sequence ID" value="NZ_JAHWQX010000002.1"/>
</dbReference>